<organism evidence="2 3">
    <name type="scientific">Diaporthe australafricana</name>
    <dbReference type="NCBI Taxonomy" id="127596"/>
    <lineage>
        <taxon>Eukaryota</taxon>
        <taxon>Fungi</taxon>
        <taxon>Dikarya</taxon>
        <taxon>Ascomycota</taxon>
        <taxon>Pezizomycotina</taxon>
        <taxon>Sordariomycetes</taxon>
        <taxon>Sordariomycetidae</taxon>
        <taxon>Diaporthales</taxon>
        <taxon>Diaporthaceae</taxon>
        <taxon>Diaporthe</taxon>
    </lineage>
</organism>
<evidence type="ECO:0000313" key="3">
    <source>
        <dbReference type="Proteomes" id="UP001583177"/>
    </source>
</evidence>
<feature type="compositionally biased region" description="Low complexity" evidence="1">
    <location>
        <begin position="81"/>
        <end position="91"/>
    </location>
</feature>
<dbReference type="EMBL" id="JAWRVE010000023">
    <property type="protein sequence ID" value="KAL1874237.1"/>
    <property type="molecule type" value="Genomic_DNA"/>
</dbReference>
<dbReference type="Proteomes" id="UP001583177">
    <property type="component" value="Unassembled WGS sequence"/>
</dbReference>
<protein>
    <recommendedName>
        <fullName evidence="4">Glycine-rich cell wall structural protein 1</fullName>
    </recommendedName>
</protein>
<comment type="caution">
    <text evidence="2">The sequence shown here is derived from an EMBL/GenBank/DDBJ whole genome shotgun (WGS) entry which is preliminary data.</text>
</comment>
<feature type="compositionally biased region" description="Basic and acidic residues" evidence="1">
    <location>
        <begin position="262"/>
        <end position="274"/>
    </location>
</feature>
<feature type="compositionally biased region" description="Low complexity" evidence="1">
    <location>
        <begin position="211"/>
        <end position="222"/>
    </location>
</feature>
<feature type="compositionally biased region" description="Basic and acidic residues" evidence="1">
    <location>
        <begin position="198"/>
        <end position="208"/>
    </location>
</feature>
<sequence length="323" mass="32504">METINSMASTAAKAIWGENNNNNDTTTTAASTTTPTTNESVKPGTETMNNETKGTEPVSGKLGDTAAGEPFDAGNLESGATNTTTSTTGTKQTEDLGASSGLPTTTSTDTTQIGSKDTTSGLSSGATDSTNTGSKGPTTEHPSTIGDTGFKAPQADIRSPDSATADPKTEAERKNVDDSAGLDKSENPTKLEGAGPKPIDEVAREHGGDAGSASKGSSGAAGAEDEDGPGAASKGEGTGEQYVKSSGLAADGGDFDATKPGAGREADRLLEEKGITTQSAAAAEAGKKTEESKAEEKTAPESPDSKKEKASLKDKIKAKLHKN</sequence>
<evidence type="ECO:0008006" key="4">
    <source>
        <dbReference type="Google" id="ProtNLM"/>
    </source>
</evidence>
<evidence type="ECO:0000256" key="1">
    <source>
        <dbReference type="SAM" id="MobiDB-lite"/>
    </source>
</evidence>
<proteinExistence type="predicted"/>
<name>A0ABR3XEU7_9PEZI</name>
<feature type="region of interest" description="Disordered" evidence="1">
    <location>
        <begin position="15"/>
        <end position="323"/>
    </location>
</feature>
<reference evidence="2 3" key="1">
    <citation type="journal article" date="2024" name="IMA Fungus">
        <title>IMA Genome - F19 : A genome assembly and annotation guide to empower mycologists, including annotated draft genome sequences of Ceratocystis pirilliformis, Diaporthe australafricana, Fusarium ophioides, Paecilomyces lecythidis, and Sporothrix stenoceras.</title>
        <authorList>
            <person name="Aylward J."/>
            <person name="Wilson A.M."/>
            <person name="Visagie C.M."/>
            <person name="Spraker J."/>
            <person name="Barnes I."/>
            <person name="Buitendag C."/>
            <person name="Ceriani C."/>
            <person name="Del Mar Angel L."/>
            <person name="du Plessis D."/>
            <person name="Fuchs T."/>
            <person name="Gasser K."/>
            <person name="Kramer D."/>
            <person name="Li W."/>
            <person name="Munsamy K."/>
            <person name="Piso A."/>
            <person name="Price J.L."/>
            <person name="Sonnekus B."/>
            <person name="Thomas C."/>
            <person name="van der Nest A."/>
            <person name="van Dijk A."/>
            <person name="van Heerden A."/>
            <person name="van Vuuren N."/>
            <person name="Yilmaz N."/>
            <person name="Duong T.A."/>
            <person name="van der Merwe N.A."/>
            <person name="Wingfield M.J."/>
            <person name="Wingfield B.D."/>
        </authorList>
    </citation>
    <scope>NUCLEOTIDE SEQUENCE [LARGE SCALE GENOMIC DNA]</scope>
    <source>
        <strain evidence="2 3">CMW 18300</strain>
    </source>
</reference>
<feature type="compositionally biased region" description="Basic and acidic residues" evidence="1">
    <location>
        <begin position="167"/>
        <end position="189"/>
    </location>
</feature>
<accession>A0ABR3XEU7</accession>
<keyword evidence="3" id="KW-1185">Reference proteome</keyword>
<gene>
    <name evidence="2" type="ORF">Daus18300_003601</name>
</gene>
<feature type="compositionally biased region" description="Polar residues" evidence="1">
    <location>
        <begin position="112"/>
        <end position="146"/>
    </location>
</feature>
<feature type="compositionally biased region" description="Low complexity" evidence="1">
    <location>
        <begin position="19"/>
        <end position="38"/>
    </location>
</feature>
<feature type="compositionally biased region" description="Basic and acidic residues" evidence="1">
    <location>
        <begin position="285"/>
        <end position="317"/>
    </location>
</feature>
<evidence type="ECO:0000313" key="2">
    <source>
        <dbReference type="EMBL" id="KAL1874237.1"/>
    </source>
</evidence>